<dbReference type="InterPro" id="IPR023210">
    <property type="entry name" value="NADP_OxRdtase_dom"/>
</dbReference>
<evidence type="ECO:0000256" key="1">
    <source>
        <dbReference type="ARBA" id="ARBA00023002"/>
    </source>
</evidence>
<proteinExistence type="predicted"/>
<dbReference type="OrthoDB" id="37537at2759"/>
<protein>
    <recommendedName>
        <fullName evidence="2">NADP-dependent oxidoreductase domain-containing protein</fullName>
    </recommendedName>
</protein>
<dbReference type="RefSeq" id="XP_031869680.1">
    <property type="nucleotide sequence ID" value="XM_032013080.1"/>
</dbReference>
<feature type="domain" description="NADP-dependent oxidoreductase" evidence="2">
    <location>
        <begin position="13"/>
        <end position="308"/>
    </location>
</feature>
<dbReference type="PANTHER" id="PTHR43625">
    <property type="entry name" value="AFLATOXIN B1 ALDEHYDE REDUCTASE"/>
    <property type="match status" value="1"/>
</dbReference>
<dbReference type="Gene3D" id="3.20.20.100">
    <property type="entry name" value="NADP-dependent oxidoreductase domain"/>
    <property type="match status" value="1"/>
</dbReference>
<keyword evidence="4" id="KW-1185">Reference proteome</keyword>
<dbReference type="Pfam" id="PF00248">
    <property type="entry name" value="Aldo_ket_red"/>
    <property type="match status" value="1"/>
</dbReference>
<dbReference type="STRING" id="2656787.A0A370TND1"/>
<sequence>MSVALAGKEAGPVGFGLMGLTWREPPTSYDDATKVMKAALDHGANFWNAAEFYGPPNANSLQLLNHYFAQHPEDSKKVVLSMKGGFTPTGPDCSAAGIKRSVDNCLKLLDGKAFIDIFEPARIDPQTPIEETMQALAEYVKAGKIGGIGLSECNADTIRRAQAVHPLAAVEVEMSLFSTDPLSNGVAKTCAELNIPLVAYAPLSRGWLTAQIRKLADITENDDRRNYPRFQPDVFDLNLKLVEEIEKLAQKKGYTMPQVAIAWVAAQSKKGGNPTIIPIPGCTTVGRVQENLKRVSLDEKDMSELSQMLAKITVHGDRYGGHLTKYMDL</sequence>
<evidence type="ECO:0000259" key="2">
    <source>
        <dbReference type="Pfam" id="PF00248"/>
    </source>
</evidence>
<evidence type="ECO:0000313" key="4">
    <source>
        <dbReference type="Proteomes" id="UP000254866"/>
    </source>
</evidence>
<dbReference type="PANTHER" id="PTHR43625:SF78">
    <property type="entry name" value="PYRIDOXAL REDUCTASE-RELATED"/>
    <property type="match status" value="1"/>
</dbReference>
<organism evidence="3 4">
    <name type="scientific">Venustampulla echinocandica</name>
    <dbReference type="NCBI Taxonomy" id="2656787"/>
    <lineage>
        <taxon>Eukaryota</taxon>
        <taxon>Fungi</taxon>
        <taxon>Dikarya</taxon>
        <taxon>Ascomycota</taxon>
        <taxon>Pezizomycotina</taxon>
        <taxon>Leotiomycetes</taxon>
        <taxon>Helotiales</taxon>
        <taxon>Pleuroascaceae</taxon>
        <taxon>Venustampulla</taxon>
    </lineage>
</organism>
<name>A0A370TND1_9HELO</name>
<dbReference type="EMBL" id="NPIC01000003">
    <property type="protein sequence ID" value="RDL37024.1"/>
    <property type="molecule type" value="Genomic_DNA"/>
</dbReference>
<dbReference type="GeneID" id="43597306"/>
<dbReference type="SUPFAM" id="SSF51430">
    <property type="entry name" value="NAD(P)-linked oxidoreductase"/>
    <property type="match status" value="1"/>
</dbReference>
<evidence type="ECO:0000313" key="3">
    <source>
        <dbReference type="EMBL" id="RDL37024.1"/>
    </source>
</evidence>
<gene>
    <name evidence="3" type="ORF">BP5553_04457</name>
</gene>
<keyword evidence="1" id="KW-0560">Oxidoreductase</keyword>
<dbReference type="InterPro" id="IPR036812">
    <property type="entry name" value="NAD(P)_OxRdtase_dom_sf"/>
</dbReference>
<accession>A0A370TND1</accession>
<dbReference type="GO" id="GO:0005737">
    <property type="term" value="C:cytoplasm"/>
    <property type="evidence" value="ECO:0007669"/>
    <property type="project" value="TreeGrafter"/>
</dbReference>
<comment type="caution">
    <text evidence="3">The sequence shown here is derived from an EMBL/GenBank/DDBJ whole genome shotgun (WGS) entry which is preliminary data.</text>
</comment>
<dbReference type="InterPro" id="IPR050791">
    <property type="entry name" value="Aldo-Keto_reductase"/>
</dbReference>
<reference evidence="3 4" key="1">
    <citation type="journal article" date="2018" name="IMA Fungus">
        <title>IMA Genome-F 9: Draft genome sequence of Annulohypoxylon stygium, Aspergillus mulundensis, Berkeleyomyces basicola (syn. Thielaviopsis basicola), Ceratocystis smalleyi, two Cercospora beticola strains, Coleophoma cylindrospora, Fusarium fracticaudum, Phialophora cf. hyalina, and Morchella septimelata.</title>
        <authorList>
            <person name="Wingfield B.D."/>
            <person name="Bills G.F."/>
            <person name="Dong Y."/>
            <person name="Huang W."/>
            <person name="Nel W.J."/>
            <person name="Swalarsk-Parry B.S."/>
            <person name="Vaghefi N."/>
            <person name="Wilken P.M."/>
            <person name="An Z."/>
            <person name="de Beer Z.W."/>
            <person name="De Vos L."/>
            <person name="Chen L."/>
            <person name="Duong T.A."/>
            <person name="Gao Y."/>
            <person name="Hammerbacher A."/>
            <person name="Kikkert J.R."/>
            <person name="Li Y."/>
            <person name="Li H."/>
            <person name="Li K."/>
            <person name="Li Q."/>
            <person name="Liu X."/>
            <person name="Ma X."/>
            <person name="Naidoo K."/>
            <person name="Pethybridge S.J."/>
            <person name="Sun J."/>
            <person name="Steenkamp E.T."/>
            <person name="van der Nest M.A."/>
            <person name="van Wyk S."/>
            <person name="Wingfield M.J."/>
            <person name="Xiong C."/>
            <person name="Yue Q."/>
            <person name="Zhang X."/>
        </authorList>
    </citation>
    <scope>NUCLEOTIDE SEQUENCE [LARGE SCALE GENOMIC DNA]</scope>
    <source>
        <strain evidence="3 4">BP 5553</strain>
    </source>
</reference>
<dbReference type="GO" id="GO:0016491">
    <property type="term" value="F:oxidoreductase activity"/>
    <property type="evidence" value="ECO:0007669"/>
    <property type="project" value="UniProtKB-KW"/>
</dbReference>
<dbReference type="AlphaFoldDB" id="A0A370TND1"/>
<dbReference type="Proteomes" id="UP000254866">
    <property type="component" value="Unassembled WGS sequence"/>
</dbReference>
<dbReference type="CDD" id="cd19077">
    <property type="entry name" value="AKR_AKR8A1-2"/>
    <property type="match status" value="1"/>
</dbReference>